<evidence type="ECO:0000313" key="7">
    <source>
        <dbReference type="Proteomes" id="UP000435112"/>
    </source>
</evidence>
<evidence type="ECO:0000313" key="5">
    <source>
        <dbReference type="Proteomes" id="UP000429607"/>
    </source>
</evidence>
<proteinExistence type="predicted"/>
<evidence type="ECO:0000313" key="6">
    <source>
        <dbReference type="Proteomes" id="UP000434957"/>
    </source>
</evidence>
<evidence type="ECO:0000313" key="3">
    <source>
        <dbReference type="EMBL" id="KAE8992098.1"/>
    </source>
</evidence>
<evidence type="ECO:0000256" key="1">
    <source>
        <dbReference type="SAM" id="SignalP"/>
    </source>
</evidence>
<dbReference type="Proteomes" id="UP000429607">
    <property type="component" value="Unassembled WGS sequence"/>
</dbReference>
<keyword evidence="6" id="KW-1185">Reference proteome</keyword>
<feature type="signal peptide" evidence="1">
    <location>
        <begin position="1"/>
        <end position="23"/>
    </location>
</feature>
<sequence>MYSERRAFAIRFCCFLCFSIASANPGSTSTAATSSHDSRSIALTRPTDAVNASLFHLSTKFIRTVPNNLVSPSVNFRSALANTCLV</sequence>
<dbReference type="Proteomes" id="UP000434957">
    <property type="component" value="Unassembled WGS sequence"/>
</dbReference>
<dbReference type="Proteomes" id="UP000435112">
    <property type="component" value="Unassembled WGS sequence"/>
</dbReference>
<feature type="chain" id="PRO_5036164503" description="RxLR effector protein" evidence="1">
    <location>
        <begin position="24"/>
        <end position="86"/>
    </location>
</feature>
<dbReference type="EMBL" id="QXFT01002203">
    <property type="protein sequence ID" value="KAE9302091.1"/>
    <property type="molecule type" value="Genomic_DNA"/>
</dbReference>
<evidence type="ECO:0008006" key="8">
    <source>
        <dbReference type="Google" id="ProtNLM"/>
    </source>
</evidence>
<reference evidence="5 7" key="1">
    <citation type="submission" date="2018-09" db="EMBL/GenBank/DDBJ databases">
        <title>Genomic investigation of the strawberry pathogen Phytophthora fragariae indicates pathogenicity is determined by transcriptional variation in three key races.</title>
        <authorList>
            <person name="Adams T.M."/>
            <person name="Armitage A.D."/>
            <person name="Sobczyk M.K."/>
            <person name="Bates H.J."/>
            <person name="Dunwell J.M."/>
            <person name="Nellist C.F."/>
            <person name="Harrison R.J."/>
        </authorList>
    </citation>
    <scope>NUCLEOTIDE SEQUENCE [LARGE SCALE GENOMIC DNA]</scope>
    <source>
        <strain evidence="2 5">SCRP249</strain>
        <strain evidence="3 7">SCRP324</strain>
        <strain evidence="4 6">SCRP333</strain>
    </source>
</reference>
<accession>A0A6A3J559</accession>
<comment type="caution">
    <text evidence="2">The sequence shown here is derived from an EMBL/GenBank/DDBJ whole genome shotgun (WGS) entry which is preliminary data.</text>
</comment>
<evidence type="ECO:0000313" key="4">
    <source>
        <dbReference type="EMBL" id="KAE9302091.1"/>
    </source>
</evidence>
<evidence type="ECO:0000313" key="2">
    <source>
        <dbReference type="EMBL" id="KAE8989790.1"/>
    </source>
</evidence>
<protein>
    <recommendedName>
        <fullName evidence="8">RxLR effector protein</fullName>
    </recommendedName>
</protein>
<gene>
    <name evidence="2" type="ORF">PR001_g21674</name>
    <name evidence="3" type="ORF">PR002_g20658</name>
    <name evidence="4" type="ORF">PR003_g22364</name>
</gene>
<organism evidence="2 5">
    <name type="scientific">Phytophthora rubi</name>
    <dbReference type="NCBI Taxonomy" id="129364"/>
    <lineage>
        <taxon>Eukaryota</taxon>
        <taxon>Sar</taxon>
        <taxon>Stramenopiles</taxon>
        <taxon>Oomycota</taxon>
        <taxon>Peronosporomycetes</taxon>
        <taxon>Peronosporales</taxon>
        <taxon>Peronosporaceae</taxon>
        <taxon>Phytophthora</taxon>
    </lineage>
</organism>
<name>A0A6A3J559_9STRA</name>
<dbReference type="EMBL" id="QXFU01001994">
    <property type="protein sequence ID" value="KAE8992098.1"/>
    <property type="molecule type" value="Genomic_DNA"/>
</dbReference>
<dbReference type="AlphaFoldDB" id="A0A6A3J559"/>
<keyword evidence="1" id="KW-0732">Signal</keyword>
<dbReference type="EMBL" id="QXFV01002300">
    <property type="protein sequence ID" value="KAE8989790.1"/>
    <property type="molecule type" value="Genomic_DNA"/>
</dbReference>